<comment type="caution">
    <text evidence="1">The sequence shown here is derived from an EMBL/GenBank/DDBJ whole genome shotgun (WGS) entry which is preliminary data.</text>
</comment>
<name>A0A855X0I6_9BACT</name>
<protein>
    <submittedName>
        <fullName evidence="1">Thymidylate synthase (FAD)</fullName>
    </submittedName>
</protein>
<feature type="non-terminal residue" evidence="1">
    <location>
        <position position="41"/>
    </location>
</feature>
<sequence length="41" mass="4535">MAHARNEAADALLDKEFRVLDRGFIRLVDYMGGDDAIVQAA</sequence>
<gene>
    <name evidence="1" type="ORF">C3F09_07970</name>
</gene>
<dbReference type="EMBL" id="PQAP01000116">
    <property type="protein sequence ID" value="PWB71393.1"/>
    <property type="molecule type" value="Genomic_DNA"/>
</dbReference>
<dbReference type="Proteomes" id="UP000250918">
    <property type="component" value="Unassembled WGS sequence"/>
</dbReference>
<accession>A0A855X0I6</accession>
<reference evidence="1 2" key="1">
    <citation type="journal article" date="2018" name="ISME J.">
        <title>A methanotrophic archaeon couples anaerobic oxidation of methane to Fe(III) reduction.</title>
        <authorList>
            <person name="Cai C."/>
            <person name="Leu A.O."/>
            <person name="Xie G.J."/>
            <person name="Guo J."/>
            <person name="Feng Y."/>
            <person name="Zhao J.X."/>
            <person name="Tyson G.W."/>
            <person name="Yuan Z."/>
            <person name="Hu S."/>
        </authorList>
    </citation>
    <scope>NUCLEOTIDE SEQUENCE [LARGE SCALE GENOMIC DNA]</scope>
    <source>
        <strain evidence="1">FeB_12</strain>
    </source>
</reference>
<organism evidence="1 2">
    <name type="scientific">candidate division GN15 bacterium</name>
    <dbReference type="NCBI Taxonomy" id="2072418"/>
    <lineage>
        <taxon>Bacteria</taxon>
        <taxon>candidate division GN15</taxon>
    </lineage>
</organism>
<dbReference type="AlphaFoldDB" id="A0A855X0I6"/>
<evidence type="ECO:0000313" key="2">
    <source>
        <dbReference type="Proteomes" id="UP000250918"/>
    </source>
</evidence>
<evidence type="ECO:0000313" key="1">
    <source>
        <dbReference type="EMBL" id="PWB71393.1"/>
    </source>
</evidence>
<proteinExistence type="predicted"/>